<evidence type="ECO:0000259" key="2">
    <source>
        <dbReference type="Pfam" id="PF12957"/>
    </source>
</evidence>
<dbReference type="InterPro" id="IPR025575">
    <property type="entry name" value="DpnD/PcfM_C"/>
</dbReference>
<gene>
    <name evidence="4" type="ORF">HMPREF1526_01680</name>
</gene>
<evidence type="ECO:0000259" key="3">
    <source>
        <dbReference type="Pfam" id="PF14207"/>
    </source>
</evidence>
<dbReference type="Pfam" id="PF14207">
    <property type="entry name" value="DpnD-PcfM"/>
    <property type="match status" value="1"/>
</dbReference>
<dbReference type="HOGENOM" id="CLU_107944_0_0_9"/>
<dbReference type="eggNOG" id="COG4734">
    <property type="taxonomic scope" value="Bacteria"/>
</dbReference>
<feature type="domain" description="DpnD/PcfM-like C-terminal" evidence="3">
    <location>
        <begin position="4"/>
        <end position="47"/>
    </location>
</feature>
<proteinExistence type="predicted"/>
<protein>
    <recommendedName>
        <fullName evidence="6">DUF3846 domain-containing protein</fullName>
    </recommendedName>
</protein>
<feature type="region of interest" description="Disordered" evidence="1">
    <location>
        <begin position="192"/>
        <end position="213"/>
    </location>
</feature>
<evidence type="ECO:0000313" key="5">
    <source>
        <dbReference type="Proteomes" id="UP000013981"/>
    </source>
</evidence>
<evidence type="ECO:0008006" key="6">
    <source>
        <dbReference type="Google" id="ProtNLM"/>
    </source>
</evidence>
<dbReference type="Pfam" id="PF12957">
    <property type="entry name" value="DUF3846"/>
    <property type="match status" value="1"/>
</dbReference>
<dbReference type="AlphaFoldDB" id="R8W1P9"/>
<organism evidence="4 5">
    <name type="scientific">Butyricicoccus pullicaecorum 1.2</name>
    <dbReference type="NCBI Taxonomy" id="1203606"/>
    <lineage>
        <taxon>Bacteria</taxon>
        <taxon>Bacillati</taxon>
        <taxon>Bacillota</taxon>
        <taxon>Clostridia</taxon>
        <taxon>Eubacteriales</taxon>
        <taxon>Butyricicoccaceae</taxon>
        <taxon>Butyricicoccus</taxon>
    </lineage>
</organism>
<keyword evidence="5" id="KW-1185">Reference proteome</keyword>
<evidence type="ECO:0000313" key="4">
    <source>
        <dbReference type="EMBL" id="EOQ38639.1"/>
    </source>
</evidence>
<name>R8W1P9_9FIRM</name>
<accession>R8W1P9</accession>
<comment type="caution">
    <text evidence="4">The sequence shown here is derived from an EMBL/GenBank/DDBJ whole genome shotgun (WGS) entry which is preliminary data.</text>
</comment>
<dbReference type="OrthoDB" id="9813511at2"/>
<dbReference type="PATRIC" id="fig|1203606.4.peg.1644"/>
<dbReference type="InterPro" id="IPR024559">
    <property type="entry name" value="DUF3846"/>
</dbReference>
<sequence>MKEYDIKITETLEKTVTVKAESMEAAQAKVEEEYYNSEHILDSENFTGVDFSAEAEREIVQEQKEQLDVLLVKPGMYPQAVQIGGELEDLQKAVGGDIEAVYPYNEPVALIVNDEGKLNGSELNRALRDNEGQIYDIVAGDFLVVGLGEENFASLSPELMEKFEKEFHQPEMFVRMGRSIMALPLPDDKVKAADAPLKSESIPQKSSPDRDVL</sequence>
<reference evidence="4 5" key="1">
    <citation type="submission" date="2013-01" db="EMBL/GenBank/DDBJ databases">
        <title>The Genome Sequence of Butyricicoccus pullicaecorum 1.2.</title>
        <authorList>
            <consortium name="The Broad Institute Genome Sequencing Platform"/>
            <person name="Earl A."/>
            <person name="Ward D."/>
            <person name="Feldgarden M."/>
            <person name="Gevers D."/>
            <person name="Van Immerseel F."/>
            <person name="Eeckhaut V."/>
            <person name="Walker B."/>
            <person name="Young S.K."/>
            <person name="Zeng Q."/>
            <person name="Gargeya S."/>
            <person name="Fitzgerald M."/>
            <person name="Haas B."/>
            <person name="Abouelleil A."/>
            <person name="Alvarado L."/>
            <person name="Arachchi H.M."/>
            <person name="Berlin A.M."/>
            <person name="Chapman S.B."/>
            <person name="Dewar J."/>
            <person name="Goldberg J."/>
            <person name="Griggs A."/>
            <person name="Gujja S."/>
            <person name="Hansen M."/>
            <person name="Howarth C."/>
            <person name="Imamovic A."/>
            <person name="Larimer J."/>
            <person name="McCowan C."/>
            <person name="Murphy C."/>
            <person name="Neiman D."/>
            <person name="Pearson M."/>
            <person name="Priest M."/>
            <person name="Roberts A."/>
            <person name="Saif S."/>
            <person name="Shea T."/>
            <person name="Sisk P."/>
            <person name="Sykes S."/>
            <person name="Wortman J."/>
            <person name="Nusbaum C."/>
            <person name="Birren B."/>
        </authorList>
    </citation>
    <scope>NUCLEOTIDE SEQUENCE [LARGE SCALE GENOMIC DNA]</scope>
    <source>
        <strain evidence="4 5">1.2</strain>
    </source>
</reference>
<feature type="domain" description="DUF3846" evidence="2">
    <location>
        <begin position="68"/>
        <end position="168"/>
    </location>
</feature>
<dbReference type="EMBL" id="AQOB01000004">
    <property type="protein sequence ID" value="EOQ38639.1"/>
    <property type="molecule type" value="Genomic_DNA"/>
</dbReference>
<evidence type="ECO:0000256" key="1">
    <source>
        <dbReference type="SAM" id="MobiDB-lite"/>
    </source>
</evidence>
<dbReference type="Proteomes" id="UP000013981">
    <property type="component" value="Unassembled WGS sequence"/>
</dbReference>